<dbReference type="Proteomes" id="UP000245728">
    <property type="component" value="Chromosome"/>
</dbReference>
<gene>
    <name evidence="1" type="ORF">HMF8227_00319</name>
</gene>
<accession>A0A2S2DZI6</accession>
<evidence type="ECO:0000313" key="2">
    <source>
        <dbReference type="Proteomes" id="UP000245728"/>
    </source>
</evidence>
<sequence length="318" mass="36826">MEDIGQRIQKSLWKDHDDDAEFPSKTPLLAHYTSIETFDRIIEGEELWFANPLNMNDSDELLFGIERGISEFRKNKDLIKACGSKEVFASLLEKLDRHVNDFDKAHLLDTYIACFSLHDKDDYDGSLSMWRGYGSNGGGISFVIDTEKIEPNEDSPIILAPVDYVTYEERIDWIRARIRDLAELLDSLDKTERVLDAVAWHWVERLKVFSLYTKHKGFEEEKEWRFVYLKDRDTDEAYLPMFGYNISDKGVEPKLKLKLKNIPVSNKPFTLESIIDRIILGPTASSELSMRSVVRMLSVKGKHALKKRVRASSIPYRP</sequence>
<keyword evidence="2" id="KW-1185">Reference proteome</keyword>
<reference evidence="1 2" key="1">
    <citation type="submission" date="2018-05" db="EMBL/GenBank/DDBJ databases">
        <title>Salinimonas sp. HMF8227 Genome sequencing and assembly.</title>
        <authorList>
            <person name="Kang H."/>
            <person name="Kang J."/>
            <person name="Cha I."/>
            <person name="Kim H."/>
            <person name="Joh K."/>
        </authorList>
    </citation>
    <scope>NUCLEOTIDE SEQUENCE [LARGE SCALE GENOMIC DNA]</scope>
    <source>
        <strain evidence="1 2">HMF8227</strain>
    </source>
</reference>
<evidence type="ECO:0008006" key="3">
    <source>
        <dbReference type="Google" id="ProtNLM"/>
    </source>
</evidence>
<organism evidence="1 2">
    <name type="scientific">Saliniradius amylolyticus</name>
    <dbReference type="NCBI Taxonomy" id="2183582"/>
    <lineage>
        <taxon>Bacteria</taxon>
        <taxon>Pseudomonadati</taxon>
        <taxon>Pseudomonadota</taxon>
        <taxon>Gammaproteobacteria</taxon>
        <taxon>Alteromonadales</taxon>
        <taxon>Alteromonadaceae</taxon>
        <taxon>Saliniradius</taxon>
    </lineage>
</organism>
<dbReference type="InterPro" id="IPR021352">
    <property type="entry name" value="DUF2971"/>
</dbReference>
<dbReference type="RefSeq" id="WP_109338510.1">
    <property type="nucleotide sequence ID" value="NZ_CP029347.1"/>
</dbReference>
<name>A0A2S2DZI6_9ALTE</name>
<evidence type="ECO:0000313" key="1">
    <source>
        <dbReference type="EMBL" id="AWL10825.1"/>
    </source>
</evidence>
<dbReference type="EMBL" id="CP029347">
    <property type="protein sequence ID" value="AWL10825.1"/>
    <property type="molecule type" value="Genomic_DNA"/>
</dbReference>
<dbReference type="AlphaFoldDB" id="A0A2S2DZI6"/>
<dbReference type="OrthoDB" id="8550178at2"/>
<dbReference type="Pfam" id="PF11185">
    <property type="entry name" value="DUF2971"/>
    <property type="match status" value="1"/>
</dbReference>
<proteinExistence type="predicted"/>
<protein>
    <recommendedName>
        <fullName evidence="3">DUF2971 domain-containing protein</fullName>
    </recommendedName>
</protein>
<dbReference type="KEGG" id="salh:HMF8227_00319"/>